<reference evidence="1 2" key="1">
    <citation type="submission" date="2016-11" db="EMBL/GenBank/DDBJ databases">
        <authorList>
            <person name="Jaros S."/>
            <person name="Januszkiewicz K."/>
            <person name="Wedrychowicz H."/>
        </authorList>
    </citation>
    <scope>NUCLEOTIDE SEQUENCE [LARGE SCALE GENOMIC DNA]</scope>
    <source>
        <strain evidence="1 2">DSM 21758</strain>
    </source>
</reference>
<sequence length="146" mass="16535">MESDIEYRGISKALPEGLSLFKEEILTSTIKVDKNSGILEINRFSASINAKLVEVFNTPEGTFDDRELTGVMGVTHIDVSCTIEYVSTDDKLIIEKVKLSKKSYIVLPKDYNIKLPLDLHAYIQYLYINKFSNDSFYISIVSLISL</sequence>
<dbReference type="AlphaFoldDB" id="A0A1M6JGU1"/>
<protein>
    <submittedName>
        <fullName evidence="1">Uncharacterized protein</fullName>
    </submittedName>
</protein>
<dbReference type="RefSeq" id="WP_072986659.1">
    <property type="nucleotide sequence ID" value="NZ_FQZB01000008.1"/>
</dbReference>
<keyword evidence="2" id="KW-1185">Reference proteome</keyword>
<gene>
    <name evidence="1" type="ORF">SAMN02745163_02028</name>
</gene>
<dbReference type="STRING" id="1121302.SAMN02745163_02028"/>
<evidence type="ECO:0000313" key="2">
    <source>
        <dbReference type="Proteomes" id="UP000184310"/>
    </source>
</evidence>
<accession>A0A1M6JGU1</accession>
<name>A0A1M6JGU1_9CLOT</name>
<dbReference type="EMBL" id="FQZB01000008">
    <property type="protein sequence ID" value="SHJ45913.1"/>
    <property type="molecule type" value="Genomic_DNA"/>
</dbReference>
<proteinExistence type="predicted"/>
<dbReference type="Proteomes" id="UP000184310">
    <property type="component" value="Unassembled WGS sequence"/>
</dbReference>
<evidence type="ECO:0000313" key="1">
    <source>
        <dbReference type="EMBL" id="SHJ45913.1"/>
    </source>
</evidence>
<organism evidence="1 2">
    <name type="scientific">Clostridium cavendishii DSM 21758</name>
    <dbReference type="NCBI Taxonomy" id="1121302"/>
    <lineage>
        <taxon>Bacteria</taxon>
        <taxon>Bacillati</taxon>
        <taxon>Bacillota</taxon>
        <taxon>Clostridia</taxon>
        <taxon>Eubacteriales</taxon>
        <taxon>Clostridiaceae</taxon>
        <taxon>Clostridium</taxon>
    </lineage>
</organism>